<sequence>MDNNITISAFTLFDVLALCSVIACIASAAMRGVMAEVLAFGGWLLSLTVARSLCNIIAEKAFSNLQPHEMAVVISFVLIFVSMRILLHFLHYCLDYFIKIANLSRLNRVFGGLIGLLKGLLIVSLTVLVCSFTTLPESESWQIAKTSKFFERMAKLLAPTLPDFLREQVIFPPRIGDVDESITNENSKNDNHSAPNKKKNKRNLPEPTSIEPTELRYY</sequence>
<evidence type="ECO:0000256" key="2">
    <source>
        <dbReference type="ARBA" id="ARBA00022692"/>
    </source>
</evidence>
<evidence type="ECO:0000256" key="4">
    <source>
        <dbReference type="ARBA" id="ARBA00023136"/>
    </source>
</evidence>
<name>V9HKS5_9NEIS</name>
<evidence type="ECO:0000256" key="6">
    <source>
        <dbReference type="SAM" id="Phobius"/>
    </source>
</evidence>
<comment type="caution">
    <text evidence="7">The sequence shown here is derived from an EMBL/GenBank/DDBJ whole genome shotgun (WGS) entry which is preliminary data.</text>
</comment>
<evidence type="ECO:0000256" key="5">
    <source>
        <dbReference type="SAM" id="MobiDB-lite"/>
    </source>
</evidence>
<dbReference type="Pfam" id="PF02674">
    <property type="entry name" value="Colicin_V"/>
    <property type="match status" value="1"/>
</dbReference>
<dbReference type="PANTHER" id="PTHR36926">
    <property type="entry name" value="COLICIN V PRODUCTION PROTEIN"/>
    <property type="match status" value="1"/>
</dbReference>
<reference evidence="7 8" key="1">
    <citation type="submission" date="2010-03" db="EMBL/GenBank/DDBJ databases">
        <authorList>
            <consortium name="The Broad Institute Genome Sequencing Platform"/>
            <person name="Ward D."/>
            <person name="Earl A."/>
            <person name="Feldgarden M."/>
            <person name="Gevers D."/>
            <person name="Young S."/>
            <person name="Zeng Q."/>
            <person name="Koehrsen M."/>
            <person name="Alvarado L."/>
            <person name="Berlin A.M."/>
            <person name="Borenstein D."/>
            <person name="Chapman S.B."/>
            <person name="Chen Z."/>
            <person name="Engels R."/>
            <person name="Freedman E."/>
            <person name="Gellesch M."/>
            <person name="Goldberg J."/>
            <person name="Griggs A."/>
            <person name="Gujja S."/>
            <person name="Heilman E.R."/>
            <person name="Heiman D.I."/>
            <person name="Hepburn T.A."/>
            <person name="Howarth C."/>
            <person name="Jen D."/>
            <person name="Larson L."/>
            <person name="Mehta T."/>
            <person name="Park D."/>
            <person name="Pearson M."/>
            <person name="Richards J."/>
            <person name="Roberts A."/>
            <person name="Saif S."/>
            <person name="Shea T.D."/>
            <person name="Shenoy N."/>
            <person name="Sisk P."/>
            <person name="Stolte C."/>
            <person name="Sykes S.N."/>
            <person name="Walk T."/>
            <person name="White J."/>
            <person name="Yandava C."/>
            <person name="Izard J."/>
            <person name="Baranova O.V."/>
            <person name="Blanton J.M."/>
            <person name="Tanner A.C."/>
            <person name="Dewhirst F."/>
            <person name="Haas B."/>
            <person name="Nusbaum C."/>
            <person name="Birren B."/>
        </authorList>
    </citation>
    <scope>NUCLEOTIDE SEQUENCE [LARGE SCALE GENOMIC DNA]</scope>
    <source>
        <strain evidence="7 8">ATCC 29453</strain>
    </source>
</reference>
<dbReference type="GO" id="GO:0009403">
    <property type="term" value="P:toxin biosynthetic process"/>
    <property type="evidence" value="ECO:0007669"/>
    <property type="project" value="InterPro"/>
</dbReference>
<dbReference type="RefSeq" id="WP_002642546.1">
    <property type="nucleotide sequence ID" value="NZ_CP019448.1"/>
</dbReference>
<reference evidence="7 8" key="2">
    <citation type="submission" date="2011-10" db="EMBL/GenBank/DDBJ databases">
        <title>The Genome Sequence of Simonsiella muelleri ATCC 29453.</title>
        <authorList>
            <consortium name="The Broad Institute Genome Sequencing Platform"/>
            <consortium name="The Broad Institute Genome Sequencing Center for Infectious Disease"/>
            <person name="Earl A."/>
            <person name="Ward D."/>
            <person name="Feldgarden M."/>
            <person name="Gevers D."/>
            <person name="Izard J."/>
            <person name="Baranova O.V."/>
            <person name="Blanton J.M."/>
            <person name="Tanner A.C."/>
            <person name="Dewhirst F."/>
            <person name="Young S.K."/>
            <person name="Zeng Q."/>
            <person name="Gargeya S."/>
            <person name="Fitzgerald M."/>
            <person name="Haas B."/>
            <person name="Abouelleil A."/>
            <person name="Alvarado L."/>
            <person name="Arachchi H.M."/>
            <person name="Berlin A."/>
            <person name="Brown A."/>
            <person name="Chapman S.B."/>
            <person name="Chen Z."/>
            <person name="Dunbar C."/>
            <person name="Freedman E."/>
            <person name="Gearin G."/>
            <person name="Goldberg J."/>
            <person name="Griggs A."/>
            <person name="Gujja S."/>
            <person name="Heiman D."/>
            <person name="Howarth C."/>
            <person name="Larson L."/>
            <person name="Lui A."/>
            <person name="MacDonald P.J.P."/>
            <person name="Montmayeur A."/>
            <person name="Murphy C."/>
            <person name="Neiman D."/>
            <person name="Pearson M."/>
            <person name="Priest M."/>
            <person name="Roberts A."/>
            <person name="Saif S."/>
            <person name="Shea T."/>
            <person name="Shenoy N."/>
            <person name="Sisk P."/>
            <person name="Stolte C."/>
            <person name="Sykes S."/>
            <person name="Wortman J."/>
            <person name="Nusbaum C."/>
            <person name="Birren B."/>
        </authorList>
    </citation>
    <scope>NUCLEOTIDE SEQUENCE [LARGE SCALE GENOMIC DNA]</scope>
    <source>
        <strain evidence="7 8">ATCC 29453</strain>
    </source>
</reference>
<evidence type="ECO:0000256" key="3">
    <source>
        <dbReference type="ARBA" id="ARBA00022989"/>
    </source>
</evidence>
<dbReference type="HOGENOM" id="CLU_092720_2_2_4"/>
<dbReference type="PANTHER" id="PTHR36926:SF1">
    <property type="entry name" value="COLICIN V PRODUCTION PROTEIN"/>
    <property type="match status" value="1"/>
</dbReference>
<evidence type="ECO:0008006" key="9">
    <source>
        <dbReference type="Google" id="ProtNLM"/>
    </source>
</evidence>
<proteinExistence type="predicted"/>
<keyword evidence="8" id="KW-1185">Reference proteome</keyword>
<feature type="transmembrane region" description="Helical" evidence="6">
    <location>
        <begin position="6"/>
        <end position="30"/>
    </location>
</feature>
<dbReference type="GO" id="GO:0016020">
    <property type="term" value="C:membrane"/>
    <property type="evidence" value="ECO:0007669"/>
    <property type="project" value="UniProtKB-SubCell"/>
</dbReference>
<keyword evidence="4 6" id="KW-0472">Membrane</keyword>
<comment type="subcellular location">
    <subcellularLocation>
        <location evidence="1">Membrane</location>
        <topology evidence="1">Multi-pass membrane protein</topology>
    </subcellularLocation>
</comment>
<feature type="transmembrane region" description="Helical" evidence="6">
    <location>
        <begin position="70"/>
        <end position="94"/>
    </location>
</feature>
<dbReference type="STRING" id="641147.HMPREF9021_01359"/>
<feature type="region of interest" description="Disordered" evidence="5">
    <location>
        <begin position="180"/>
        <end position="218"/>
    </location>
</feature>
<dbReference type="KEGG" id="smur:BWP33_06715"/>
<evidence type="ECO:0000256" key="1">
    <source>
        <dbReference type="ARBA" id="ARBA00004141"/>
    </source>
</evidence>
<evidence type="ECO:0000313" key="7">
    <source>
        <dbReference type="EMBL" id="EFG30753.2"/>
    </source>
</evidence>
<protein>
    <recommendedName>
        <fullName evidence="9">Colicin V production protein</fullName>
    </recommendedName>
</protein>
<keyword evidence="3 6" id="KW-1133">Transmembrane helix</keyword>
<evidence type="ECO:0000313" key="8">
    <source>
        <dbReference type="Proteomes" id="UP000017813"/>
    </source>
</evidence>
<dbReference type="AlphaFoldDB" id="V9HKS5"/>
<dbReference type="Proteomes" id="UP000017813">
    <property type="component" value="Unassembled WGS sequence"/>
</dbReference>
<feature type="transmembrane region" description="Helical" evidence="6">
    <location>
        <begin position="106"/>
        <end position="129"/>
    </location>
</feature>
<organism evidence="7 8">
    <name type="scientific">Simonsiella muelleri ATCC 29453</name>
    <dbReference type="NCBI Taxonomy" id="641147"/>
    <lineage>
        <taxon>Bacteria</taxon>
        <taxon>Pseudomonadati</taxon>
        <taxon>Pseudomonadota</taxon>
        <taxon>Betaproteobacteria</taxon>
        <taxon>Neisseriales</taxon>
        <taxon>Neisseriaceae</taxon>
        <taxon>Simonsiella</taxon>
    </lineage>
</organism>
<gene>
    <name evidence="7" type="ORF">HMPREF9021_01359</name>
</gene>
<keyword evidence="2 6" id="KW-0812">Transmembrane</keyword>
<accession>V9HKS5</accession>
<dbReference type="EMBL" id="ADCY02000047">
    <property type="protein sequence ID" value="EFG30753.2"/>
    <property type="molecule type" value="Genomic_DNA"/>
</dbReference>
<dbReference type="InterPro" id="IPR003825">
    <property type="entry name" value="Colicin-V_CvpA"/>
</dbReference>
<dbReference type="InterPro" id="IPR052719">
    <property type="entry name" value="CvpA-like"/>
</dbReference>
<dbReference type="eggNOG" id="COG1286">
    <property type="taxonomic scope" value="Bacteria"/>
</dbReference>